<reference evidence="7" key="1">
    <citation type="submission" date="2022-01" db="EMBL/GenBank/DDBJ databases">
        <authorList>
            <person name="King R."/>
        </authorList>
    </citation>
    <scope>NUCLEOTIDE SEQUENCE</scope>
</reference>
<dbReference type="Proteomes" id="UP001153712">
    <property type="component" value="Chromosome 3"/>
</dbReference>
<evidence type="ECO:0000256" key="5">
    <source>
        <dbReference type="ARBA" id="ARBA00025466"/>
    </source>
</evidence>
<evidence type="ECO:0000256" key="3">
    <source>
        <dbReference type="ARBA" id="ARBA00023015"/>
    </source>
</evidence>
<protein>
    <recommendedName>
        <fullName evidence="2">Regulatory protein zeste</fullName>
    </recommendedName>
</protein>
<evidence type="ECO:0000256" key="4">
    <source>
        <dbReference type="ARBA" id="ARBA00023163"/>
    </source>
</evidence>
<dbReference type="Pfam" id="PF13873">
    <property type="entry name" value="Myb_DNA-bind_5"/>
    <property type="match status" value="1"/>
</dbReference>
<evidence type="ECO:0000259" key="6">
    <source>
        <dbReference type="Pfam" id="PF13873"/>
    </source>
</evidence>
<proteinExistence type="predicted"/>
<gene>
    <name evidence="7" type="ORF">PHYEVI_LOCUS7069</name>
</gene>
<evidence type="ECO:0000313" key="7">
    <source>
        <dbReference type="EMBL" id="CAG9860720.1"/>
    </source>
</evidence>
<keyword evidence="4" id="KW-0804">Transcription</keyword>
<evidence type="ECO:0000313" key="8">
    <source>
        <dbReference type="Proteomes" id="UP001153712"/>
    </source>
</evidence>
<dbReference type="AlphaFoldDB" id="A0A9N9TQB9"/>
<sequence>MEGKKICTRGPNFSEDERAILLQLITDRKNTIENKATNKVSNICKQKAWEEVTDIFNASVSIPRTVKQLKIVYENMKRRMKIYVDEQNYLKKTGYTY</sequence>
<keyword evidence="3" id="KW-0805">Transcription regulation</keyword>
<dbReference type="InterPro" id="IPR028002">
    <property type="entry name" value="Myb_DNA-bind_5"/>
</dbReference>
<keyword evidence="8" id="KW-1185">Reference proteome</keyword>
<name>A0A9N9TQB9_PHYSR</name>
<comment type="function">
    <text evidence="5">Involved in transvection phenomena (= synapsis-dependent gene expression), where the synaptic pairing of chromosomes carrying genes with which zeste interacts influences the expression of these genes. Zeste binds to DNA and stimulates transcription from a nearby promoter.</text>
</comment>
<comment type="subunit">
    <text evidence="1">Self-associates forming complexes of several hundred monomers.</text>
</comment>
<feature type="domain" description="Myb/SANT-like DNA-binding" evidence="6">
    <location>
        <begin position="9"/>
        <end position="81"/>
    </location>
</feature>
<dbReference type="PANTHER" id="PTHR21411:SF0">
    <property type="entry name" value="REGULATORY PROTEIN ZESTE"/>
    <property type="match status" value="1"/>
</dbReference>
<evidence type="ECO:0000256" key="2">
    <source>
        <dbReference type="ARBA" id="ARBA00016807"/>
    </source>
</evidence>
<dbReference type="PANTHER" id="PTHR21411">
    <property type="entry name" value="APONTIC"/>
    <property type="match status" value="1"/>
</dbReference>
<evidence type="ECO:0000256" key="1">
    <source>
        <dbReference type="ARBA" id="ARBA00011764"/>
    </source>
</evidence>
<dbReference type="OrthoDB" id="3066195at2759"/>
<accession>A0A9N9TQB9</accession>
<dbReference type="EMBL" id="OU900096">
    <property type="protein sequence ID" value="CAG9860720.1"/>
    <property type="molecule type" value="Genomic_DNA"/>
</dbReference>
<organism evidence="7 8">
    <name type="scientific">Phyllotreta striolata</name>
    <name type="common">Striped flea beetle</name>
    <name type="synonym">Crioceris striolata</name>
    <dbReference type="NCBI Taxonomy" id="444603"/>
    <lineage>
        <taxon>Eukaryota</taxon>
        <taxon>Metazoa</taxon>
        <taxon>Ecdysozoa</taxon>
        <taxon>Arthropoda</taxon>
        <taxon>Hexapoda</taxon>
        <taxon>Insecta</taxon>
        <taxon>Pterygota</taxon>
        <taxon>Neoptera</taxon>
        <taxon>Endopterygota</taxon>
        <taxon>Coleoptera</taxon>
        <taxon>Polyphaga</taxon>
        <taxon>Cucujiformia</taxon>
        <taxon>Chrysomeloidea</taxon>
        <taxon>Chrysomelidae</taxon>
        <taxon>Galerucinae</taxon>
        <taxon>Alticini</taxon>
        <taxon>Phyllotreta</taxon>
    </lineage>
</organism>